<accession>A0ACD3AUE5</accession>
<reference evidence="1 2" key="1">
    <citation type="journal article" date="2019" name="Nat. Ecol. Evol.">
        <title>Megaphylogeny resolves global patterns of mushroom evolution.</title>
        <authorList>
            <person name="Varga T."/>
            <person name="Krizsan K."/>
            <person name="Foldi C."/>
            <person name="Dima B."/>
            <person name="Sanchez-Garcia M."/>
            <person name="Sanchez-Ramirez S."/>
            <person name="Szollosi G.J."/>
            <person name="Szarkandi J.G."/>
            <person name="Papp V."/>
            <person name="Albert L."/>
            <person name="Andreopoulos W."/>
            <person name="Angelini C."/>
            <person name="Antonin V."/>
            <person name="Barry K.W."/>
            <person name="Bougher N.L."/>
            <person name="Buchanan P."/>
            <person name="Buyck B."/>
            <person name="Bense V."/>
            <person name="Catcheside P."/>
            <person name="Chovatia M."/>
            <person name="Cooper J."/>
            <person name="Damon W."/>
            <person name="Desjardin D."/>
            <person name="Finy P."/>
            <person name="Geml J."/>
            <person name="Haridas S."/>
            <person name="Hughes K."/>
            <person name="Justo A."/>
            <person name="Karasinski D."/>
            <person name="Kautmanova I."/>
            <person name="Kiss B."/>
            <person name="Kocsube S."/>
            <person name="Kotiranta H."/>
            <person name="LaButti K.M."/>
            <person name="Lechner B.E."/>
            <person name="Liimatainen K."/>
            <person name="Lipzen A."/>
            <person name="Lukacs Z."/>
            <person name="Mihaltcheva S."/>
            <person name="Morgado L.N."/>
            <person name="Niskanen T."/>
            <person name="Noordeloos M.E."/>
            <person name="Ohm R.A."/>
            <person name="Ortiz-Santana B."/>
            <person name="Ovrebo C."/>
            <person name="Racz N."/>
            <person name="Riley R."/>
            <person name="Savchenko A."/>
            <person name="Shiryaev A."/>
            <person name="Soop K."/>
            <person name="Spirin V."/>
            <person name="Szebenyi C."/>
            <person name="Tomsovsky M."/>
            <person name="Tulloss R.E."/>
            <person name="Uehling J."/>
            <person name="Grigoriev I.V."/>
            <person name="Vagvolgyi C."/>
            <person name="Papp T."/>
            <person name="Martin F.M."/>
            <person name="Miettinen O."/>
            <person name="Hibbett D.S."/>
            <person name="Nagy L.G."/>
        </authorList>
    </citation>
    <scope>NUCLEOTIDE SEQUENCE [LARGE SCALE GENOMIC DNA]</scope>
    <source>
        <strain evidence="1 2">NL-1719</strain>
    </source>
</reference>
<dbReference type="Proteomes" id="UP000308600">
    <property type="component" value="Unassembled WGS sequence"/>
</dbReference>
<evidence type="ECO:0000313" key="1">
    <source>
        <dbReference type="EMBL" id="TFK69185.1"/>
    </source>
</evidence>
<sequence>MSLDKVRVYPPNRNDFNNIQEALLPWNTPCGVLFETFQPLRSVPPPATRYYKIQNRVYCPPTLVQGYEVKSTEFGDSEALGPAAQICFVYGVKSQCILVVDQVSGTDFSVDQETKERIIKWGEGKELLWYLPQVRPGWRKTTYTPERASDASQAVPSNSSNKGQA</sequence>
<protein>
    <submittedName>
        <fullName evidence="1">Uncharacterized protein</fullName>
    </submittedName>
</protein>
<gene>
    <name evidence="1" type="ORF">BDN72DRAFT_840804</name>
</gene>
<evidence type="ECO:0000313" key="2">
    <source>
        <dbReference type="Proteomes" id="UP000308600"/>
    </source>
</evidence>
<name>A0ACD3AUE5_9AGAR</name>
<proteinExistence type="predicted"/>
<dbReference type="EMBL" id="ML208335">
    <property type="protein sequence ID" value="TFK69185.1"/>
    <property type="molecule type" value="Genomic_DNA"/>
</dbReference>
<keyword evidence="2" id="KW-1185">Reference proteome</keyword>
<organism evidence="1 2">
    <name type="scientific">Pluteus cervinus</name>
    <dbReference type="NCBI Taxonomy" id="181527"/>
    <lineage>
        <taxon>Eukaryota</taxon>
        <taxon>Fungi</taxon>
        <taxon>Dikarya</taxon>
        <taxon>Basidiomycota</taxon>
        <taxon>Agaricomycotina</taxon>
        <taxon>Agaricomycetes</taxon>
        <taxon>Agaricomycetidae</taxon>
        <taxon>Agaricales</taxon>
        <taxon>Pluteineae</taxon>
        <taxon>Pluteaceae</taxon>
        <taxon>Pluteus</taxon>
    </lineage>
</organism>